<keyword evidence="1" id="KW-1133">Transmembrane helix</keyword>
<gene>
    <name evidence="3" type="ORF">B0A48_14531</name>
</gene>
<feature type="chain" id="PRO_5012461176" description="Ig-like domain-containing protein" evidence="2">
    <location>
        <begin position="18"/>
        <end position="410"/>
    </location>
</feature>
<dbReference type="OrthoDB" id="3836772at2759"/>
<keyword evidence="4" id="KW-1185">Reference proteome</keyword>
<dbReference type="Proteomes" id="UP000192596">
    <property type="component" value="Unassembled WGS sequence"/>
</dbReference>
<organism evidence="3 4">
    <name type="scientific">Cryoendolithus antarcticus</name>
    <dbReference type="NCBI Taxonomy" id="1507870"/>
    <lineage>
        <taxon>Eukaryota</taxon>
        <taxon>Fungi</taxon>
        <taxon>Dikarya</taxon>
        <taxon>Ascomycota</taxon>
        <taxon>Pezizomycotina</taxon>
        <taxon>Dothideomycetes</taxon>
        <taxon>Dothideomycetidae</taxon>
        <taxon>Cladosporiales</taxon>
        <taxon>Cladosporiaceae</taxon>
        <taxon>Cryoendolithus</taxon>
    </lineage>
</organism>
<accession>A0A1V8SLL0</accession>
<keyword evidence="1" id="KW-0812">Transmembrane</keyword>
<dbReference type="InParanoid" id="A0A1V8SLL0"/>
<dbReference type="STRING" id="1507870.A0A1V8SLL0"/>
<dbReference type="EMBL" id="NAJO01000038">
    <property type="protein sequence ID" value="OQN99761.1"/>
    <property type="molecule type" value="Genomic_DNA"/>
</dbReference>
<sequence length="410" mass="41907">MLPSLALVLALATAVSAKCLGPHGCTQGPPVKKVEKIIGPRAVYECNPGHSYPNDVSCVSTNGGLALVTPSATPSTTYACNPAHSYPGGVSCVSTGTGLALVTPTGNSTRYTTVTATKYTTYCSKPTVITKCGKTSTVTRSKTVTFTGCPCTTTKPVKTWSVYTTNMTLSSPTWYQPTEPATSPCNGTSTMKTSSYTTRPVTTSCNGTTTIKTASSTTPCNGTTVTMPRSYKTSYWITTTATQGNKTSTVTSAIVVPVTPVAPNMTTSISTGYTTTYCPSSTTFTNGNTIYSISTPTTLTLPVTSTITYPVGPVTPPGMAAVVLVTPSGTAPAVPITPPGTAPTVPISLPVSPVTQSAGFAISSVSSYSAPPTTTSTYTGPTSFAMPASQVGNVIAVVVLGVFGWVALMA</sequence>
<evidence type="ECO:0000256" key="1">
    <source>
        <dbReference type="SAM" id="Phobius"/>
    </source>
</evidence>
<dbReference type="AlphaFoldDB" id="A0A1V8SLL0"/>
<keyword evidence="1" id="KW-0472">Membrane</keyword>
<name>A0A1V8SLL0_9PEZI</name>
<evidence type="ECO:0000256" key="2">
    <source>
        <dbReference type="SAM" id="SignalP"/>
    </source>
</evidence>
<feature type="signal peptide" evidence="2">
    <location>
        <begin position="1"/>
        <end position="17"/>
    </location>
</feature>
<evidence type="ECO:0008006" key="5">
    <source>
        <dbReference type="Google" id="ProtNLM"/>
    </source>
</evidence>
<comment type="caution">
    <text evidence="3">The sequence shown here is derived from an EMBL/GenBank/DDBJ whole genome shotgun (WGS) entry which is preliminary data.</text>
</comment>
<protein>
    <recommendedName>
        <fullName evidence="5">Ig-like domain-containing protein</fullName>
    </recommendedName>
</protein>
<feature type="transmembrane region" description="Helical" evidence="1">
    <location>
        <begin position="391"/>
        <end position="408"/>
    </location>
</feature>
<evidence type="ECO:0000313" key="3">
    <source>
        <dbReference type="EMBL" id="OQN99761.1"/>
    </source>
</evidence>
<proteinExistence type="predicted"/>
<keyword evidence="2" id="KW-0732">Signal</keyword>
<evidence type="ECO:0000313" key="4">
    <source>
        <dbReference type="Proteomes" id="UP000192596"/>
    </source>
</evidence>
<reference evidence="4" key="1">
    <citation type="submission" date="2017-03" db="EMBL/GenBank/DDBJ databases">
        <title>Genomes of endolithic fungi from Antarctica.</title>
        <authorList>
            <person name="Coleine C."/>
            <person name="Masonjones S."/>
            <person name="Stajich J.E."/>
        </authorList>
    </citation>
    <scope>NUCLEOTIDE SEQUENCE [LARGE SCALE GENOMIC DNA]</scope>
    <source>
        <strain evidence="4">CCFEE 5527</strain>
    </source>
</reference>